<dbReference type="OrthoDB" id="7931649at2"/>
<keyword evidence="2" id="KW-1185">Reference proteome</keyword>
<evidence type="ECO:0008006" key="3">
    <source>
        <dbReference type="Google" id="ProtNLM"/>
    </source>
</evidence>
<gene>
    <name evidence="1" type="ORF">YBN1229_v1_1591</name>
</gene>
<dbReference type="KEGG" id="fil:BN1229_v1_1589"/>
<evidence type="ECO:0000313" key="1">
    <source>
        <dbReference type="EMBL" id="CPR18175.1"/>
    </source>
</evidence>
<evidence type="ECO:0000313" key="2">
    <source>
        <dbReference type="Proteomes" id="UP000033187"/>
    </source>
</evidence>
<sequence length="174" mass="19247">MASSSKSKNHALTEEAREAAKAAFDALAQWRDDMAAANERYSTKVFDQMAQATRAMGWPDNVIETTRMQMQNASQMQLQMMDQVMEAWSEQLNSPTAAMPTPTDFMEQLQRMQAGAMNAGTSGLGFGNMPGTGGFEGMAMAPFQMWMQAAEMWQRNMASAMSMWTGGASDKRNR</sequence>
<dbReference type="EMBL" id="LN829119">
    <property type="protein sequence ID" value="CPR18175.1"/>
    <property type="molecule type" value="Genomic_DNA"/>
</dbReference>
<protein>
    <recommendedName>
        <fullName evidence="3">Phasin domain-containing protein</fullName>
    </recommendedName>
</protein>
<dbReference type="Proteomes" id="UP000033187">
    <property type="component" value="Chromosome 1"/>
</dbReference>
<dbReference type="KEGG" id="fiy:BN1229_v1_1591"/>
<dbReference type="AlphaFoldDB" id="A0A0D6JDU3"/>
<reference evidence="2" key="1">
    <citation type="submission" date="2015-02" db="EMBL/GenBank/DDBJ databases">
        <authorList>
            <person name="Chooi Y.-H."/>
        </authorList>
    </citation>
    <scope>NUCLEOTIDE SEQUENCE [LARGE SCALE GENOMIC DNA]</scope>
    <source>
        <strain evidence="2">strain Y</strain>
    </source>
</reference>
<name>A0A0D6JDU3_9HYPH</name>
<organism evidence="1 2">
    <name type="scientific">Candidatus Filomicrobium marinum</name>
    <dbReference type="NCBI Taxonomy" id="1608628"/>
    <lineage>
        <taxon>Bacteria</taxon>
        <taxon>Pseudomonadati</taxon>
        <taxon>Pseudomonadota</taxon>
        <taxon>Alphaproteobacteria</taxon>
        <taxon>Hyphomicrobiales</taxon>
        <taxon>Hyphomicrobiaceae</taxon>
        <taxon>Filomicrobium</taxon>
    </lineage>
</organism>
<dbReference type="RefSeq" id="WP_046477696.1">
    <property type="nucleotide sequence ID" value="NZ_LN829118.1"/>
</dbReference>
<accession>A0A0D6JDU3</accession>
<proteinExistence type="predicted"/>